<accession>A0A222JMC3</accession>
<reference evidence="1 2" key="1">
    <citation type="journal article" date="2013" name="Genome Biol.">
        <title>Comparative genomics of the core and accessory genomes of 48 Sinorhizobium strains comprising five genospecies.</title>
        <authorList>
            <person name="Sugawara M."/>
            <person name="Epstein B."/>
            <person name="Badgley B.D."/>
            <person name="Unno T."/>
            <person name="Xu L."/>
            <person name="Reese J."/>
            <person name="Gyaneshwar P."/>
            <person name="Denny R."/>
            <person name="Mudge J."/>
            <person name="Bharti A.K."/>
            <person name="Farmer A.D."/>
            <person name="May G.D."/>
            <person name="Woodward J.E."/>
            <person name="Medigue C."/>
            <person name="Vallenet D."/>
            <person name="Lajus A."/>
            <person name="Rouy Z."/>
            <person name="Martinez-Vaz B."/>
            <person name="Tiffin P."/>
            <person name="Young N.D."/>
            <person name="Sadowsky M.J."/>
        </authorList>
    </citation>
    <scope>NUCLEOTIDE SEQUENCE [LARGE SCALE GENOMIC DNA]</scope>
    <source>
        <strain evidence="1 2">N6B1</strain>
    </source>
</reference>
<evidence type="ECO:0000313" key="1">
    <source>
        <dbReference type="EMBL" id="MQW33115.1"/>
    </source>
</evidence>
<protein>
    <submittedName>
        <fullName evidence="1">Uncharacterized protein</fullName>
    </submittedName>
</protein>
<dbReference type="Proteomes" id="UP000429484">
    <property type="component" value="Unassembled WGS sequence"/>
</dbReference>
<comment type="caution">
    <text evidence="1">The sequence shown here is derived from an EMBL/GenBank/DDBJ whole genome shotgun (WGS) entry which is preliminary data.</text>
</comment>
<dbReference type="KEGG" id="smer:DU99_01095"/>
<gene>
    <name evidence="1" type="ORF">GHK53_09955</name>
</gene>
<sequence length="73" mass="7827">MTYGLPRSIVDAFGIEVGTAIQADKLAAQHLNLGVESDNRLLAIDFDDIVHGFTPCSSSHFRTLAAAPLMRAV</sequence>
<evidence type="ECO:0000313" key="2">
    <source>
        <dbReference type="Proteomes" id="UP000429484"/>
    </source>
</evidence>
<dbReference type="EMBL" id="WISR01000100">
    <property type="protein sequence ID" value="MQW33115.1"/>
    <property type="molecule type" value="Genomic_DNA"/>
</dbReference>
<organism evidence="1 2">
    <name type="scientific">Rhizobium meliloti</name>
    <name type="common">Ensifer meliloti</name>
    <name type="synonym">Sinorhizobium meliloti</name>
    <dbReference type="NCBI Taxonomy" id="382"/>
    <lineage>
        <taxon>Bacteria</taxon>
        <taxon>Pseudomonadati</taxon>
        <taxon>Pseudomonadota</taxon>
        <taxon>Alphaproteobacteria</taxon>
        <taxon>Hyphomicrobiales</taxon>
        <taxon>Rhizobiaceae</taxon>
        <taxon>Sinorhizobium/Ensifer group</taxon>
        <taxon>Sinorhizobium</taxon>
    </lineage>
</organism>
<dbReference type="AlphaFoldDB" id="A0A222JMC3"/>
<name>A0A222JMC3_RHIML</name>
<dbReference type="RefSeq" id="WP_017264514.1">
    <property type="nucleotide sequence ID" value="NZ_BJNJ01000039.1"/>
</dbReference>
<proteinExistence type="predicted"/>